<reference evidence="2" key="1">
    <citation type="submission" date="2019-12" db="EMBL/GenBank/DDBJ databases">
        <title>High-Quality draft genome sequences of three cyanobacteria isolated from the limestone walls of the Old Cathedral of Coimbra.</title>
        <authorList>
            <person name="Tiago I."/>
            <person name="Soares F."/>
            <person name="Portugal A."/>
        </authorList>
    </citation>
    <scope>NUCLEOTIDE SEQUENCE [LARGE SCALE GENOMIC DNA]</scope>
    <source>
        <strain evidence="2">C</strain>
    </source>
</reference>
<dbReference type="EMBL" id="WVIC01000033">
    <property type="protein sequence ID" value="NCJ07784.1"/>
    <property type="molecule type" value="Genomic_DNA"/>
</dbReference>
<dbReference type="Proteomes" id="UP000607397">
    <property type="component" value="Unassembled WGS sequence"/>
</dbReference>
<feature type="transmembrane region" description="Helical" evidence="1">
    <location>
        <begin position="7"/>
        <end position="24"/>
    </location>
</feature>
<gene>
    <name evidence="2" type="ORF">GS597_14950</name>
</gene>
<dbReference type="RefSeq" id="WP_161826264.1">
    <property type="nucleotide sequence ID" value="NZ_WVIC01000033.1"/>
</dbReference>
<name>A0A8K1ZZ15_9CYAN</name>
<proteinExistence type="predicted"/>
<dbReference type="AlphaFoldDB" id="A0A8K1ZZ15"/>
<sequence>MTPKSGVLLAVSCVAAIAAIGSIFELSSGVPQLGQWTTAIILGLSVPVSIASFIAAARDAKASQ</sequence>
<organism evidence="2 3">
    <name type="scientific">Petrachloros mirabilis ULC683</name>
    <dbReference type="NCBI Taxonomy" id="2781853"/>
    <lineage>
        <taxon>Bacteria</taxon>
        <taxon>Bacillati</taxon>
        <taxon>Cyanobacteriota</taxon>
        <taxon>Cyanophyceae</taxon>
        <taxon>Synechococcales</taxon>
        <taxon>Petrachlorosaceae</taxon>
        <taxon>Petrachloros</taxon>
        <taxon>Petrachloros mirabilis</taxon>
    </lineage>
</organism>
<evidence type="ECO:0000313" key="3">
    <source>
        <dbReference type="Proteomes" id="UP000607397"/>
    </source>
</evidence>
<evidence type="ECO:0000256" key="1">
    <source>
        <dbReference type="SAM" id="Phobius"/>
    </source>
</evidence>
<protein>
    <submittedName>
        <fullName evidence="2">Uncharacterized protein</fullName>
    </submittedName>
</protein>
<accession>A0A8K1ZZ15</accession>
<keyword evidence="1" id="KW-1133">Transmembrane helix</keyword>
<feature type="transmembrane region" description="Helical" evidence="1">
    <location>
        <begin position="36"/>
        <end position="57"/>
    </location>
</feature>
<comment type="caution">
    <text evidence="2">The sequence shown here is derived from an EMBL/GenBank/DDBJ whole genome shotgun (WGS) entry which is preliminary data.</text>
</comment>
<evidence type="ECO:0000313" key="2">
    <source>
        <dbReference type="EMBL" id="NCJ07784.1"/>
    </source>
</evidence>
<keyword evidence="1" id="KW-0472">Membrane</keyword>
<keyword evidence="3" id="KW-1185">Reference proteome</keyword>
<keyword evidence="1" id="KW-0812">Transmembrane</keyword>